<keyword evidence="3 4" id="KW-0592">Phosphate transport</keyword>
<dbReference type="GO" id="GO:0043190">
    <property type="term" value="C:ATP-binding cassette (ABC) transporter complex"/>
    <property type="evidence" value="ECO:0007669"/>
    <property type="project" value="InterPro"/>
</dbReference>
<dbReference type="GO" id="GO:0042301">
    <property type="term" value="F:phosphate ion binding"/>
    <property type="evidence" value="ECO:0007669"/>
    <property type="project" value="InterPro"/>
</dbReference>
<dbReference type="PANTHER" id="PTHR42996">
    <property type="entry name" value="PHOSPHATE-BINDING PROTEIN PSTS"/>
    <property type="match status" value="1"/>
</dbReference>
<proteinExistence type="inferred from homology"/>
<dbReference type="PANTHER" id="PTHR42996:SF1">
    <property type="entry name" value="PHOSPHATE-BINDING PROTEIN PSTS"/>
    <property type="match status" value="1"/>
</dbReference>
<evidence type="ECO:0000259" key="7">
    <source>
        <dbReference type="Pfam" id="PF12849"/>
    </source>
</evidence>
<comment type="caution">
    <text evidence="8">The sequence shown here is derived from an EMBL/GenBank/DDBJ whole genome shotgun (WGS) entry which is preliminary data.</text>
</comment>
<dbReference type="RefSeq" id="WP_183376237.1">
    <property type="nucleotide sequence ID" value="NZ_CBCSFZ010000023.1"/>
</dbReference>
<dbReference type="Pfam" id="PF12849">
    <property type="entry name" value="PBP_like_2"/>
    <property type="match status" value="1"/>
</dbReference>
<evidence type="ECO:0000256" key="3">
    <source>
        <dbReference type="ARBA" id="ARBA00022592"/>
    </source>
</evidence>
<evidence type="ECO:0000256" key="2">
    <source>
        <dbReference type="ARBA" id="ARBA00022448"/>
    </source>
</evidence>
<feature type="region of interest" description="Disordered" evidence="5">
    <location>
        <begin position="28"/>
        <end position="57"/>
    </location>
</feature>
<comment type="similarity">
    <text evidence="1 4">Belongs to the PstS family.</text>
</comment>
<dbReference type="EMBL" id="JACHWP010000003">
    <property type="protein sequence ID" value="MBB3023240.1"/>
    <property type="molecule type" value="Genomic_DNA"/>
</dbReference>
<feature type="signal peptide" evidence="6">
    <location>
        <begin position="1"/>
        <end position="22"/>
    </location>
</feature>
<protein>
    <recommendedName>
        <fullName evidence="4">Phosphate-binding protein</fullName>
    </recommendedName>
</protein>
<dbReference type="SUPFAM" id="SSF53850">
    <property type="entry name" value="Periplasmic binding protein-like II"/>
    <property type="match status" value="1"/>
</dbReference>
<gene>
    <name evidence="8" type="ORF">FHX50_001525</name>
</gene>
<dbReference type="AlphaFoldDB" id="A0A839QWR5"/>
<organism evidence="8 9">
    <name type="scientific">Helcobacillus massiliensis</name>
    <dbReference type="NCBI Taxonomy" id="521392"/>
    <lineage>
        <taxon>Bacteria</taxon>
        <taxon>Bacillati</taxon>
        <taxon>Actinomycetota</taxon>
        <taxon>Actinomycetes</taxon>
        <taxon>Micrococcales</taxon>
        <taxon>Dermabacteraceae</taxon>
        <taxon>Helcobacillus</taxon>
    </lineage>
</organism>
<evidence type="ECO:0000256" key="4">
    <source>
        <dbReference type="PIRNR" id="PIRNR002756"/>
    </source>
</evidence>
<dbReference type="PROSITE" id="PS51257">
    <property type="entry name" value="PROKAR_LIPOPROTEIN"/>
    <property type="match status" value="1"/>
</dbReference>
<feature type="compositionally biased region" description="Basic and acidic residues" evidence="5">
    <location>
        <begin position="32"/>
        <end position="43"/>
    </location>
</feature>
<keyword evidence="2 4" id="KW-0813">Transport</keyword>
<feature type="chain" id="PRO_5039095406" description="Phosphate-binding protein" evidence="6">
    <location>
        <begin position="23"/>
        <end position="367"/>
    </location>
</feature>
<keyword evidence="9" id="KW-1185">Reference proteome</keyword>
<feature type="domain" description="PBP" evidence="7">
    <location>
        <begin position="43"/>
        <end position="334"/>
    </location>
</feature>
<feature type="compositionally biased region" description="Basic and acidic residues" evidence="5">
    <location>
        <begin position="353"/>
        <end position="367"/>
    </location>
</feature>
<evidence type="ECO:0000256" key="6">
    <source>
        <dbReference type="SAM" id="SignalP"/>
    </source>
</evidence>
<accession>A0A839QWR5</accession>
<dbReference type="Gene3D" id="3.40.190.10">
    <property type="entry name" value="Periplasmic binding protein-like II"/>
    <property type="match status" value="2"/>
</dbReference>
<evidence type="ECO:0000313" key="8">
    <source>
        <dbReference type="EMBL" id="MBB3023240.1"/>
    </source>
</evidence>
<evidence type="ECO:0000313" key="9">
    <source>
        <dbReference type="Proteomes" id="UP000568050"/>
    </source>
</evidence>
<dbReference type="CDD" id="cd13565">
    <property type="entry name" value="PBP2_PstS"/>
    <property type="match status" value="1"/>
</dbReference>
<dbReference type="InterPro" id="IPR024370">
    <property type="entry name" value="PBP_domain"/>
</dbReference>
<dbReference type="Proteomes" id="UP000568050">
    <property type="component" value="Unassembled WGS sequence"/>
</dbReference>
<evidence type="ECO:0000256" key="5">
    <source>
        <dbReference type="SAM" id="MobiDB-lite"/>
    </source>
</evidence>
<dbReference type="PIRSF" id="PIRSF002756">
    <property type="entry name" value="PstS"/>
    <property type="match status" value="1"/>
</dbReference>
<name>A0A839QWR5_9MICO</name>
<dbReference type="InterPro" id="IPR050962">
    <property type="entry name" value="Phosphate-bind_PstS"/>
</dbReference>
<dbReference type="InterPro" id="IPR005673">
    <property type="entry name" value="ABC_phos-bd_PstS"/>
</dbReference>
<dbReference type="GO" id="GO:0035435">
    <property type="term" value="P:phosphate ion transmembrane transport"/>
    <property type="evidence" value="ECO:0007669"/>
    <property type="project" value="InterPro"/>
</dbReference>
<keyword evidence="6" id="KW-0732">Signal</keyword>
<evidence type="ECO:0000256" key="1">
    <source>
        <dbReference type="ARBA" id="ARBA00008725"/>
    </source>
</evidence>
<dbReference type="NCBIfam" id="TIGR00975">
    <property type="entry name" value="3a0107s03"/>
    <property type="match status" value="1"/>
</dbReference>
<feature type="region of interest" description="Disordered" evidence="5">
    <location>
        <begin position="333"/>
        <end position="367"/>
    </location>
</feature>
<sequence length="367" mass="38109">MNVFSRKTIAALGAVSVLALSACGSDGGKPVDGGKADTGKSDSKPVSGKLVGSGASSQGGAQDAWLAGFTAQNPEAQVTYDATGSGKGREAFLSKASDFAGTDDFLDEEEMTKAKDRCEGGTAMNIPVYISPIAVVYNLEGVDDLQLSPETLAGIFAGTITKWDDPKIKADNPDAELPSKPIVPVHRSDKSGTTGNFTDYLSKAAPNEWTHGAIEEWYESGGQSGDKTAGMMSTVKGGDGTIGYADASQAKDVGVAKIKVGEKFVELSAEGAGKTVDDSKPVKDGDLALELNRTTTADGAYPLVLVSYMAVCDTYDSQEKADLVKAYASFVISEQGQKDAESSSGSAPLPAEMSKKAQENVDKIKAK</sequence>
<reference evidence="8 9" key="1">
    <citation type="submission" date="2020-08" db="EMBL/GenBank/DDBJ databases">
        <title>Sequencing the genomes of 1000 actinobacteria strains.</title>
        <authorList>
            <person name="Klenk H.-P."/>
        </authorList>
    </citation>
    <scope>NUCLEOTIDE SEQUENCE [LARGE SCALE GENOMIC DNA]</scope>
    <source>
        <strain evidence="8 9">DSM 23040</strain>
    </source>
</reference>